<keyword evidence="2" id="KW-1185">Reference proteome</keyword>
<evidence type="ECO:0000313" key="1">
    <source>
        <dbReference type="EMBL" id="KER27914.1"/>
    </source>
</evidence>
<name>A0A075AFM3_OPIVI</name>
<dbReference type="KEGG" id="ovi:T265_05120"/>
<organism evidence="1 2">
    <name type="scientific">Opisthorchis viverrini</name>
    <name type="common">Southeast Asian liver fluke</name>
    <dbReference type="NCBI Taxonomy" id="6198"/>
    <lineage>
        <taxon>Eukaryota</taxon>
        <taxon>Metazoa</taxon>
        <taxon>Spiralia</taxon>
        <taxon>Lophotrochozoa</taxon>
        <taxon>Platyhelminthes</taxon>
        <taxon>Trematoda</taxon>
        <taxon>Digenea</taxon>
        <taxon>Opisthorchiida</taxon>
        <taxon>Opisthorchiata</taxon>
        <taxon>Opisthorchiidae</taxon>
        <taxon>Opisthorchis</taxon>
    </lineage>
</organism>
<dbReference type="CTD" id="20319302"/>
<dbReference type="Proteomes" id="UP000054324">
    <property type="component" value="Unassembled WGS sequence"/>
</dbReference>
<dbReference type="GeneID" id="20319302"/>
<dbReference type="RefSeq" id="XP_009168308.1">
    <property type="nucleotide sequence ID" value="XM_009170044.1"/>
</dbReference>
<accession>A0A075AFM3</accession>
<sequence length="71" mass="8220">MDIIKQCNNMLIHKYLTGAPLRQGEWRVQISKTIKDEKYVGGINLYGTAAKHRYCHAVDDDDDDDDDDDYD</sequence>
<dbReference type="AlphaFoldDB" id="A0A075AFM3"/>
<protein>
    <submittedName>
        <fullName evidence="1">Uncharacterized protein</fullName>
    </submittedName>
</protein>
<evidence type="ECO:0000313" key="2">
    <source>
        <dbReference type="Proteomes" id="UP000054324"/>
    </source>
</evidence>
<dbReference type="EMBL" id="KL596711">
    <property type="protein sequence ID" value="KER27914.1"/>
    <property type="molecule type" value="Genomic_DNA"/>
</dbReference>
<proteinExistence type="predicted"/>
<gene>
    <name evidence="1" type="ORF">T265_05120</name>
</gene>
<reference evidence="1 2" key="1">
    <citation type="submission" date="2013-11" db="EMBL/GenBank/DDBJ databases">
        <title>Opisthorchis viverrini - life in the bile duct.</title>
        <authorList>
            <person name="Young N.D."/>
            <person name="Nagarajan N."/>
            <person name="Lin S.J."/>
            <person name="Korhonen P.K."/>
            <person name="Jex A.R."/>
            <person name="Hall R.S."/>
            <person name="Safavi-Hemami H."/>
            <person name="Kaewkong W."/>
            <person name="Bertrand D."/>
            <person name="Gao S."/>
            <person name="Seet Q."/>
            <person name="Wongkham S."/>
            <person name="Teh B.T."/>
            <person name="Wongkham C."/>
            <person name="Intapan P.M."/>
            <person name="Maleewong W."/>
            <person name="Yang X."/>
            <person name="Hu M."/>
            <person name="Wang Z."/>
            <person name="Hofmann A."/>
            <person name="Sternberg P.W."/>
            <person name="Tan P."/>
            <person name="Wang J."/>
            <person name="Gasser R.B."/>
        </authorList>
    </citation>
    <scope>NUCLEOTIDE SEQUENCE [LARGE SCALE GENOMIC DNA]</scope>
</reference>